<dbReference type="Proteomes" id="UP000541352">
    <property type="component" value="Unassembled WGS sequence"/>
</dbReference>
<dbReference type="InterPro" id="IPR036388">
    <property type="entry name" value="WH-like_DNA-bd_sf"/>
</dbReference>
<dbReference type="EMBL" id="JACIBY010000034">
    <property type="protein sequence ID" value="MBB3842323.1"/>
    <property type="molecule type" value="Genomic_DNA"/>
</dbReference>
<dbReference type="InterPro" id="IPR013196">
    <property type="entry name" value="HTH_11"/>
</dbReference>
<name>A0A7W6EU12_9BACT</name>
<keyword evidence="2" id="KW-0067">ATP-binding</keyword>
<keyword evidence="2" id="KW-0378">Hydrolase</keyword>
<keyword evidence="2" id="KW-0347">Helicase</keyword>
<gene>
    <name evidence="2" type="ORF">FHS57_006354</name>
</gene>
<dbReference type="GO" id="GO:0016787">
    <property type="term" value="F:hydrolase activity"/>
    <property type="evidence" value="ECO:0007669"/>
    <property type="project" value="UniProtKB-KW"/>
</dbReference>
<sequence>MLEIKQKIEKVPQNNTFPAKDVGEMSEKMSEKVLTLIRTNSTTTTAILAKELRVSTKTIERAIKTLKEEKKIERMGGDRGGYWKVIPK</sequence>
<keyword evidence="3" id="KW-1185">Reference proteome</keyword>
<dbReference type="GO" id="GO:0003678">
    <property type="term" value="F:DNA helicase activity"/>
    <property type="evidence" value="ECO:0007669"/>
    <property type="project" value="UniProtKB-EC"/>
</dbReference>
<accession>A0A7W6EU12</accession>
<dbReference type="RefSeq" id="WP_183980623.1">
    <property type="nucleotide sequence ID" value="NZ_JACIBY010000034.1"/>
</dbReference>
<feature type="domain" description="Helix-turn-helix type 11" evidence="1">
    <location>
        <begin position="32"/>
        <end position="72"/>
    </location>
</feature>
<dbReference type="EC" id="3.6.4.12" evidence="2"/>
<dbReference type="Pfam" id="PF08279">
    <property type="entry name" value="HTH_11"/>
    <property type="match status" value="1"/>
</dbReference>
<evidence type="ECO:0000313" key="2">
    <source>
        <dbReference type="EMBL" id="MBB3842323.1"/>
    </source>
</evidence>
<organism evidence="2 3">
    <name type="scientific">Runella defluvii</name>
    <dbReference type="NCBI Taxonomy" id="370973"/>
    <lineage>
        <taxon>Bacteria</taxon>
        <taxon>Pseudomonadati</taxon>
        <taxon>Bacteroidota</taxon>
        <taxon>Cytophagia</taxon>
        <taxon>Cytophagales</taxon>
        <taxon>Spirosomataceae</taxon>
        <taxon>Runella</taxon>
    </lineage>
</organism>
<dbReference type="AlphaFoldDB" id="A0A7W6EU12"/>
<reference evidence="2 3" key="1">
    <citation type="submission" date="2020-08" db="EMBL/GenBank/DDBJ databases">
        <title>Genomic Encyclopedia of Type Strains, Phase IV (KMG-IV): sequencing the most valuable type-strain genomes for metagenomic binning, comparative biology and taxonomic classification.</title>
        <authorList>
            <person name="Goeker M."/>
        </authorList>
    </citation>
    <scope>NUCLEOTIDE SEQUENCE [LARGE SCALE GENOMIC DNA]</scope>
    <source>
        <strain evidence="2 3">DSM 17976</strain>
    </source>
</reference>
<dbReference type="SUPFAM" id="SSF46785">
    <property type="entry name" value="Winged helix' DNA-binding domain"/>
    <property type="match status" value="1"/>
</dbReference>
<dbReference type="Gene3D" id="1.10.10.10">
    <property type="entry name" value="Winged helix-like DNA-binding domain superfamily/Winged helix DNA-binding domain"/>
    <property type="match status" value="1"/>
</dbReference>
<dbReference type="InterPro" id="IPR036390">
    <property type="entry name" value="WH_DNA-bd_sf"/>
</dbReference>
<proteinExistence type="predicted"/>
<evidence type="ECO:0000259" key="1">
    <source>
        <dbReference type="Pfam" id="PF08279"/>
    </source>
</evidence>
<evidence type="ECO:0000313" key="3">
    <source>
        <dbReference type="Proteomes" id="UP000541352"/>
    </source>
</evidence>
<comment type="caution">
    <text evidence="2">The sequence shown here is derived from an EMBL/GenBank/DDBJ whole genome shotgun (WGS) entry which is preliminary data.</text>
</comment>
<protein>
    <submittedName>
        <fullName evidence="2">ATP-dependent DNA helicase RecG</fullName>
        <ecNumber evidence="2">3.6.4.12</ecNumber>
    </submittedName>
</protein>
<keyword evidence="2" id="KW-0547">Nucleotide-binding</keyword>